<keyword evidence="1" id="KW-0812">Transmembrane</keyword>
<proteinExistence type="predicted"/>
<sequence length="69" mass="8215">MERMTIMLIRLIIFVGNFLIITSIMGKIGDLLYPYHVAVNFILIGLMIIIPFIAMEWMVYYLRKTVKRY</sequence>
<name>A0A917EMC8_9BACI</name>
<dbReference type="Proteomes" id="UP000605259">
    <property type="component" value="Unassembled WGS sequence"/>
</dbReference>
<evidence type="ECO:0000313" key="3">
    <source>
        <dbReference type="Proteomes" id="UP000605259"/>
    </source>
</evidence>
<protein>
    <submittedName>
        <fullName evidence="2">Uncharacterized protein</fullName>
    </submittedName>
</protein>
<feature type="transmembrane region" description="Helical" evidence="1">
    <location>
        <begin position="37"/>
        <end position="62"/>
    </location>
</feature>
<reference evidence="2" key="1">
    <citation type="journal article" date="2014" name="Int. J. Syst. Evol. Microbiol.">
        <title>Complete genome sequence of Corynebacterium casei LMG S-19264T (=DSM 44701T), isolated from a smear-ripened cheese.</title>
        <authorList>
            <consortium name="US DOE Joint Genome Institute (JGI-PGF)"/>
            <person name="Walter F."/>
            <person name="Albersmeier A."/>
            <person name="Kalinowski J."/>
            <person name="Ruckert C."/>
        </authorList>
    </citation>
    <scope>NUCLEOTIDE SEQUENCE</scope>
    <source>
        <strain evidence="2">CGMCC 1.12698</strain>
    </source>
</reference>
<organism evidence="2 3">
    <name type="scientific">Priestia taiwanensis</name>
    <dbReference type="NCBI Taxonomy" id="1347902"/>
    <lineage>
        <taxon>Bacteria</taxon>
        <taxon>Bacillati</taxon>
        <taxon>Bacillota</taxon>
        <taxon>Bacilli</taxon>
        <taxon>Bacillales</taxon>
        <taxon>Bacillaceae</taxon>
        <taxon>Priestia</taxon>
    </lineage>
</organism>
<gene>
    <name evidence="2" type="ORF">GCM10007140_08240</name>
</gene>
<comment type="caution">
    <text evidence="2">The sequence shown here is derived from an EMBL/GenBank/DDBJ whole genome shotgun (WGS) entry which is preliminary data.</text>
</comment>
<keyword evidence="1" id="KW-1133">Transmembrane helix</keyword>
<feature type="transmembrane region" description="Helical" evidence="1">
    <location>
        <begin position="7"/>
        <end position="25"/>
    </location>
</feature>
<accession>A0A917EMC8</accession>
<evidence type="ECO:0000313" key="2">
    <source>
        <dbReference type="EMBL" id="GGE60197.1"/>
    </source>
</evidence>
<keyword evidence="3" id="KW-1185">Reference proteome</keyword>
<keyword evidence="1" id="KW-0472">Membrane</keyword>
<dbReference type="EMBL" id="BMFK01000001">
    <property type="protein sequence ID" value="GGE60197.1"/>
    <property type="molecule type" value="Genomic_DNA"/>
</dbReference>
<reference evidence="2" key="2">
    <citation type="submission" date="2020-09" db="EMBL/GenBank/DDBJ databases">
        <authorList>
            <person name="Sun Q."/>
            <person name="Zhou Y."/>
        </authorList>
    </citation>
    <scope>NUCLEOTIDE SEQUENCE</scope>
    <source>
        <strain evidence="2">CGMCC 1.12698</strain>
    </source>
</reference>
<dbReference type="RefSeq" id="WP_188387152.1">
    <property type="nucleotide sequence ID" value="NZ_BMFK01000001.1"/>
</dbReference>
<evidence type="ECO:0000256" key="1">
    <source>
        <dbReference type="SAM" id="Phobius"/>
    </source>
</evidence>
<dbReference type="AlphaFoldDB" id="A0A917EMC8"/>